<evidence type="ECO:0000313" key="11">
    <source>
        <dbReference type="EMBL" id="EHY30898.1"/>
    </source>
</evidence>
<evidence type="ECO:0000256" key="2">
    <source>
        <dbReference type="ARBA" id="ARBA00012961"/>
    </source>
</evidence>
<evidence type="ECO:0000256" key="9">
    <source>
        <dbReference type="HAMAP-Rule" id="MF_00328"/>
    </source>
</evidence>
<evidence type="ECO:0000256" key="7">
    <source>
        <dbReference type="ARBA" id="ARBA00022840"/>
    </source>
</evidence>
<dbReference type="GO" id="GO:0004385">
    <property type="term" value="F:GMP kinase activity"/>
    <property type="evidence" value="ECO:0007669"/>
    <property type="project" value="UniProtKB-UniRule"/>
</dbReference>
<dbReference type="PANTHER" id="PTHR23117:SF13">
    <property type="entry name" value="GUANYLATE KINASE"/>
    <property type="match status" value="1"/>
</dbReference>
<evidence type="ECO:0000256" key="3">
    <source>
        <dbReference type="ARBA" id="ARBA00016296"/>
    </source>
</evidence>
<dbReference type="InterPro" id="IPR008145">
    <property type="entry name" value="GK/Ca_channel_bsu"/>
</dbReference>
<keyword evidence="12" id="KW-1185">Reference proteome</keyword>
<dbReference type="InterPro" id="IPR020590">
    <property type="entry name" value="Guanylate_kinase_CS"/>
</dbReference>
<dbReference type="NCBIfam" id="TIGR03263">
    <property type="entry name" value="guanyl_kin"/>
    <property type="match status" value="1"/>
</dbReference>
<evidence type="ECO:0000256" key="8">
    <source>
        <dbReference type="ARBA" id="ARBA00030128"/>
    </source>
</evidence>
<dbReference type="STRING" id="762967.HMPREF9440_01740"/>
<keyword evidence="9" id="KW-0963">Cytoplasm</keyword>
<dbReference type="EMBL" id="AFBQ01000260">
    <property type="protein sequence ID" value="EHY30898.1"/>
    <property type="molecule type" value="Genomic_DNA"/>
</dbReference>
<feature type="binding site" evidence="9">
    <location>
        <begin position="19"/>
        <end position="26"/>
    </location>
    <ligand>
        <name>ATP</name>
        <dbReference type="ChEBI" id="CHEBI:30616"/>
    </ligand>
</feature>
<keyword evidence="5 9" id="KW-0547">Nucleotide-binding</keyword>
<evidence type="ECO:0000313" key="12">
    <source>
        <dbReference type="Proteomes" id="UP000004956"/>
    </source>
</evidence>
<dbReference type="RefSeq" id="WP_008542825.1">
    <property type="nucleotide sequence ID" value="NZ_JH604988.1"/>
</dbReference>
<keyword evidence="6 9" id="KW-0418">Kinase</keyword>
<dbReference type="SMART" id="SM00072">
    <property type="entry name" value="GuKc"/>
    <property type="match status" value="1"/>
</dbReference>
<dbReference type="HOGENOM" id="CLU_001715_1_0_4"/>
<dbReference type="Proteomes" id="UP000004956">
    <property type="component" value="Unassembled WGS sequence"/>
</dbReference>
<feature type="domain" description="Guanylate kinase-like" evidence="10">
    <location>
        <begin position="12"/>
        <end position="190"/>
    </location>
</feature>
<evidence type="ECO:0000256" key="5">
    <source>
        <dbReference type="ARBA" id="ARBA00022741"/>
    </source>
</evidence>
<gene>
    <name evidence="9" type="primary">gmk</name>
    <name evidence="11" type="ORF">HMPREF9440_01740</name>
</gene>
<name>H3KG61_9BURK</name>
<reference evidence="11 12" key="1">
    <citation type="submission" date="2011-11" db="EMBL/GenBank/DDBJ databases">
        <authorList>
            <person name="Weinstock G."/>
            <person name="Sodergren E."/>
            <person name="Clifton S."/>
            <person name="Fulton L."/>
            <person name="Fulton B."/>
            <person name="Courtney L."/>
            <person name="Fronick C."/>
            <person name="Harrison M."/>
            <person name="Strong C."/>
            <person name="Farmer C."/>
            <person name="Delahaunty K."/>
            <person name="Markovic C."/>
            <person name="Hall O."/>
            <person name="Minx P."/>
            <person name="Tomlinson C."/>
            <person name="Mitreva M."/>
            <person name="Hou S."/>
            <person name="Chen J."/>
            <person name="Wollam A."/>
            <person name="Pepin K.H."/>
            <person name="Johnson M."/>
            <person name="Bhonagiri V."/>
            <person name="Zhang X."/>
            <person name="Suruliraj S."/>
            <person name="Warren W."/>
            <person name="Chinwalla A."/>
            <person name="Mardis E.R."/>
            <person name="Wilson R.K."/>
        </authorList>
    </citation>
    <scope>NUCLEOTIDE SEQUENCE [LARGE SCALE GENOMIC DNA]</scope>
    <source>
        <strain evidence="11 12">YIT 11816</strain>
    </source>
</reference>
<comment type="caution">
    <text evidence="11">The sequence shown here is derived from an EMBL/GenBank/DDBJ whole genome shotgun (WGS) entry which is preliminary data.</text>
</comment>
<comment type="function">
    <text evidence="9">Essential for recycling GMP and indirectly, cGMP.</text>
</comment>
<dbReference type="InterPro" id="IPR008144">
    <property type="entry name" value="Guanylate_kin-like_dom"/>
</dbReference>
<dbReference type="PROSITE" id="PS50052">
    <property type="entry name" value="GUANYLATE_KINASE_2"/>
    <property type="match status" value="1"/>
</dbReference>
<keyword evidence="7 9" id="KW-0067">ATP-binding</keyword>
<comment type="catalytic activity">
    <reaction evidence="9">
        <text>GMP + ATP = GDP + ADP</text>
        <dbReference type="Rhea" id="RHEA:20780"/>
        <dbReference type="ChEBI" id="CHEBI:30616"/>
        <dbReference type="ChEBI" id="CHEBI:58115"/>
        <dbReference type="ChEBI" id="CHEBI:58189"/>
        <dbReference type="ChEBI" id="CHEBI:456216"/>
        <dbReference type="EC" id="2.7.4.8"/>
    </reaction>
</comment>
<evidence type="ECO:0000256" key="6">
    <source>
        <dbReference type="ARBA" id="ARBA00022777"/>
    </source>
</evidence>
<organism evidence="11 12">
    <name type="scientific">Sutterella parvirubra YIT 11816</name>
    <dbReference type="NCBI Taxonomy" id="762967"/>
    <lineage>
        <taxon>Bacteria</taxon>
        <taxon>Pseudomonadati</taxon>
        <taxon>Pseudomonadota</taxon>
        <taxon>Betaproteobacteria</taxon>
        <taxon>Burkholderiales</taxon>
        <taxon>Sutterellaceae</taxon>
        <taxon>Sutterella</taxon>
    </lineage>
</organism>
<protein>
    <recommendedName>
        <fullName evidence="3 9">Guanylate kinase</fullName>
        <ecNumber evidence="2 9">2.7.4.8</ecNumber>
    </recommendedName>
    <alternativeName>
        <fullName evidence="8 9">GMP kinase</fullName>
    </alternativeName>
</protein>
<dbReference type="GO" id="GO:0005524">
    <property type="term" value="F:ATP binding"/>
    <property type="evidence" value="ECO:0007669"/>
    <property type="project" value="UniProtKB-UniRule"/>
</dbReference>
<dbReference type="PATRIC" id="fig|762967.3.peg.1367"/>
<dbReference type="PROSITE" id="PS00856">
    <property type="entry name" value="GUANYLATE_KINASE_1"/>
    <property type="match status" value="1"/>
</dbReference>
<dbReference type="OrthoDB" id="9808150at2"/>
<proteinExistence type="inferred from homology"/>
<dbReference type="FunFam" id="3.30.63.10:FF:000002">
    <property type="entry name" value="Guanylate kinase 1"/>
    <property type="match status" value="1"/>
</dbReference>
<dbReference type="Gene3D" id="3.30.63.10">
    <property type="entry name" value="Guanylate Kinase phosphate binding domain"/>
    <property type="match status" value="1"/>
</dbReference>
<dbReference type="CDD" id="cd00071">
    <property type="entry name" value="GMPK"/>
    <property type="match status" value="1"/>
</dbReference>
<comment type="similarity">
    <text evidence="1 9">Belongs to the guanylate kinase family.</text>
</comment>
<dbReference type="InterPro" id="IPR027417">
    <property type="entry name" value="P-loop_NTPase"/>
</dbReference>
<evidence type="ECO:0000259" key="10">
    <source>
        <dbReference type="PROSITE" id="PS50052"/>
    </source>
</evidence>
<dbReference type="AlphaFoldDB" id="H3KG61"/>
<evidence type="ECO:0000256" key="1">
    <source>
        <dbReference type="ARBA" id="ARBA00005790"/>
    </source>
</evidence>
<dbReference type="PANTHER" id="PTHR23117">
    <property type="entry name" value="GUANYLATE KINASE-RELATED"/>
    <property type="match status" value="1"/>
</dbReference>
<dbReference type="Gene3D" id="3.40.50.300">
    <property type="entry name" value="P-loop containing nucleotide triphosphate hydrolases"/>
    <property type="match status" value="1"/>
</dbReference>
<dbReference type="GO" id="GO:0005829">
    <property type="term" value="C:cytosol"/>
    <property type="evidence" value="ECO:0007669"/>
    <property type="project" value="TreeGrafter"/>
</dbReference>
<evidence type="ECO:0000256" key="4">
    <source>
        <dbReference type="ARBA" id="ARBA00022679"/>
    </source>
</evidence>
<comment type="subcellular location">
    <subcellularLocation>
        <location evidence="9">Cytoplasm</location>
    </subcellularLocation>
</comment>
<dbReference type="SUPFAM" id="SSF52540">
    <property type="entry name" value="P-loop containing nucleoside triphosphate hydrolases"/>
    <property type="match status" value="1"/>
</dbReference>
<dbReference type="InterPro" id="IPR017665">
    <property type="entry name" value="Guanylate_kinase"/>
</dbReference>
<dbReference type="EC" id="2.7.4.8" evidence="2 9"/>
<sequence>MTENHRQADHAGRLFLVTAPSGAGKSTLVNALLAREPGIRLSISHTTRAPRPGEENGREYHFVTEKEFLAMEARGEFLESALVHGNHYGTSRVWIEKEMAAGNDVLLEIDWQGARQVRSRFAGTIGIFILPPSIEALEWRLNHRGTDSPQTITRRLLGAGAEMAHAPEFEYVIINEDFDTALSQLVAVVTASRLAYAQQAVRHKDTFASLGVPVPSGAAQE</sequence>
<accession>H3KG61</accession>
<dbReference type="HAMAP" id="MF_00328">
    <property type="entry name" value="Guanylate_kinase"/>
    <property type="match status" value="1"/>
</dbReference>
<dbReference type="Pfam" id="PF00625">
    <property type="entry name" value="Guanylate_kin"/>
    <property type="match status" value="1"/>
</dbReference>
<keyword evidence="4 9" id="KW-0808">Transferase</keyword>